<proteinExistence type="predicted"/>
<dbReference type="Gene3D" id="3.30.420.10">
    <property type="entry name" value="Ribonuclease H-like superfamily/Ribonuclease H"/>
    <property type="match status" value="1"/>
</dbReference>
<dbReference type="Proteomes" id="UP000828390">
    <property type="component" value="Unassembled WGS sequence"/>
</dbReference>
<keyword evidence="2" id="KW-1185">Reference proteome</keyword>
<name>A0A9D4RSB0_DREPO</name>
<comment type="caution">
    <text evidence="1">The sequence shown here is derived from an EMBL/GenBank/DDBJ whole genome shotgun (WGS) entry which is preliminary data.</text>
</comment>
<dbReference type="SUPFAM" id="SSF53098">
    <property type="entry name" value="Ribonuclease H-like"/>
    <property type="match status" value="1"/>
</dbReference>
<evidence type="ECO:0000313" key="1">
    <source>
        <dbReference type="EMBL" id="KAH3879164.1"/>
    </source>
</evidence>
<sequence length="285" mass="32140">MPRIMKLNGYIDHDWQMTPIDFQKKLPLSGIVTTNFSHMRLEQGLNLSNKHMLFLTTKKQYSSHHHFKQKYAFEGWGSSRINFMTYQACIWVNQKLGVSPGTFTSKLALLHDLQHKKRKAITVTRIQRTVQEVQAGPTYSSNIEDQDVEVTTIPPPIPKPGPAGLDTTGKEFVFFDLETRGLEHTSHIIQIAAVHSTGQKISLQASEITGVTVVSDSMLVKRQTLLAYDPPPEYEDMVNLREFGEGGVKAWNTTLLCDTCPGLLAQATRYKHQGLLTCSKKLGKW</sequence>
<organism evidence="1 2">
    <name type="scientific">Dreissena polymorpha</name>
    <name type="common">Zebra mussel</name>
    <name type="synonym">Mytilus polymorpha</name>
    <dbReference type="NCBI Taxonomy" id="45954"/>
    <lineage>
        <taxon>Eukaryota</taxon>
        <taxon>Metazoa</taxon>
        <taxon>Spiralia</taxon>
        <taxon>Lophotrochozoa</taxon>
        <taxon>Mollusca</taxon>
        <taxon>Bivalvia</taxon>
        <taxon>Autobranchia</taxon>
        <taxon>Heteroconchia</taxon>
        <taxon>Euheterodonta</taxon>
        <taxon>Imparidentia</taxon>
        <taxon>Neoheterodontei</taxon>
        <taxon>Myida</taxon>
        <taxon>Dreissenoidea</taxon>
        <taxon>Dreissenidae</taxon>
        <taxon>Dreissena</taxon>
    </lineage>
</organism>
<evidence type="ECO:0000313" key="2">
    <source>
        <dbReference type="Proteomes" id="UP000828390"/>
    </source>
</evidence>
<protein>
    <recommendedName>
        <fullName evidence="3">Exonuclease domain-containing protein</fullName>
    </recommendedName>
</protein>
<accession>A0A9D4RSB0</accession>
<reference evidence="1" key="2">
    <citation type="submission" date="2020-11" db="EMBL/GenBank/DDBJ databases">
        <authorList>
            <person name="McCartney M.A."/>
            <person name="Auch B."/>
            <person name="Kono T."/>
            <person name="Mallez S."/>
            <person name="Becker A."/>
            <person name="Gohl D.M."/>
            <person name="Silverstein K.A.T."/>
            <person name="Koren S."/>
            <person name="Bechman K.B."/>
            <person name="Herman A."/>
            <person name="Abrahante J.E."/>
            <person name="Garbe J."/>
        </authorList>
    </citation>
    <scope>NUCLEOTIDE SEQUENCE</scope>
    <source>
        <strain evidence="1">Duluth1</strain>
        <tissue evidence="1">Whole animal</tissue>
    </source>
</reference>
<dbReference type="InterPro" id="IPR012337">
    <property type="entry name" value="RNaseH-like_sf"/>
</dbReference>
<dbReference type="EMBL" id="JAIWYP010000001">
    <property type="protein sequence ID" value="KAH3879164.1"/>
    <property type="molecule type" value="Genomic_DNA"/>
</dbReference>
<evidence type="ECO:0008006" key="3">
    <source>
        <dbReference type="Google" id="ProtNLM"/>
    </source>
</evidence>
<dbReference type="AlphaFoldDB" id="A0A9D4RSB0"/>
<dbReference type="GO" id="GO:0003676">
    <property type="term" value="F:nucleic acid binding"/>
    <property type="evidence" value="ECO:0007669"/>
    <property type="project" value="InterPro"/>
</dbReference>
<dbReference type="InterPro" id="IPR036397">
    <property type="entry name" value="RNaseH_sf"/>
</dbReference>
<gene>
    <name evidence="1" type="ORF">DPMN_003066</name>
</gene>
<reference evidence="1" key="1">
    <citation type="journal article" date="2019" name="bioRxiv">
        <title>The Genome of the Zebra Mussel, Dreissena polymorpha: A Resource for Invasive Species Research.</title>
        <authorList>
            <person name="McCartney M.A."/>
            <person name="Auch B."/>
            <person name="Kono T."/>
            <person name="Mallez S."/>
            <person name="Zhang Y."/>
            <person name="Obille A."/>
            <person name="Becker A."/>
            <person name="Abrahante J.E."/>
            <person name="Garbe J."/>
            <person name="Badalamenti J.P."/>
            <person name="Herman A."/>
            <person name="Mangelson H."/>
            <person name="Liachko I."/>
            <person name="Sullivan S."/>
            <person name="Sone E.D."/>
            <person name="Koren S."/>
            <person name="Silverstein K.A.T."/>
            <person name="Beckman K.B."/>
            <person name="Gohl D.M."/>
        </authorList>
    </citation>
    <scope>NUCLEOTIDE SEQUENCE</scope>
    <source>
        <strain evidence="1">Duluth1</strain>
        <tissue evidence="1">Whole animal</tissue>
    </source>
</reference>